<dbReference type="RefSeq" id="WP_084660669.1">
    <property type="nucleotide sequence ID" value="NZ_FWWY01000001.1"/>
</dbReference>
<dbReference type="EMBL" id="FWWY01000001">
    <property type="protein sequence ID" value="SMC01901.1"/>
    <property type="molecule type" value="Genomic_DNA"/>
</dbReference>
<reference evidence="3" key="1">
    <citation type="submission" date="2017-04" db="EMBL/GenBank/DDBJ databases">
        <authorList>
            <person name="Varghese N."/>
            <person name="Submissions S."/>
        </authorList>
    </citation>
    <scope>NUCLEOTIDE SEQUENCE [LARGE SCALE GENOMIC DNA]</scope>
    <source>
        <strain evidence="3">DSM 9293</strain>
    </source>
</reference>
<evidence type="ECO:0000313" key="3">
    <source>
        <dbReference type="Proteomes" id="UP000192660"/>
    </source>
</evidence>
<gene>
    <name evidence="2" type="ORF">SAMN00768000_0146</name>
</gene>
<proteinExistence type="predicted"/>
<feature type="domain" description="SpoVT-AbrB" evidence="1">
    <location>
        <begin position="7"/>
        <end position="53"/>
    </location>
</feature>
<dbReference type="Proteomes" id="UP000192660">
    <property type="component" value="Unassembled WGS sequence"/>
</dbReference>
<dbReference type="GO" id="GO:0003677">
    <property type="term" value="F:DNA binding"/>
    <property type="evidence" value="ECO:0007669"/>
    <property type="project" value="InterPro"/>
</dbReference>
<sequence length="62" mass="7011">MITVTTRVNGPRYQTTVPRAIREKLHIDRGSVLIWTIQSDGHVIVSTLPEDFSIPFEKESSS</sequence>
<evidence type="ECO:0000259" key="1">
    <source>
        <dbReference type="SMART" id="SM00966"/>
    </source>
</evidence>
<dbReference type="InterPro" id="IPR037914">
    <property type="entry name" value="SpoVT-AbrB_sf"/>
</dbReference>
<organism evidence="2 3">
    <name type="scientific">Sulfobacillus thermosulfidooxidans (strain DSM 9293 / VKM B-1269 / AT-1)</name>
    <dbReference type="NCBI Taxonomy" id="929705"/>
    <lineage>
        <taxon>Bacteria</taxon>
        <taxon>Bacillati</taxon>
        <taxon>Bacillota</taxon>
        <taxon>Clostridia</taxon>
        <taxon>Eubacteriales</taxon>
        <taxon>Clostridiales Family XVII. Incertae Sedis</taxon>
        <taxon>Sulfobacillus</taxon>
    </lineage>
</organism>
<keyword evidence="3" id="KW-1185">Reference proteome</keyword>
<dbReference type="Pfam" id="PF04014">
    <property type="entry name" value="MazE_antitoxin"/>
    <property type="match status" value="1"/>
</dbReference>
<name>A0A1W1W6H7_SULTA</name>
<evidence type="ECO:0000313" key="2">
    <source>
        <dbReference type="EMBL" id="SMC01901.1"/>
    </source>
</evidence>
<protein>
    <submittedName>
        <fullName evidence="2">Antidote-toxin recognition MazE, antitoxin</fullName>
    </submittedName>
</protein>
<dbReference type="InterPro" id="IPR007159">
    <property type="entry name" value="SpoVT-AbrB_dom"/>
</dbReference>
<accession>A0A1W1W6H7</accession>
<dbReference type="SMART" id="SM00966">
    <property type="entry name" value="SpoVT_AbrB"/>
    <property type="match status" value="1"/>
</dbReference>
<dbReference type="SUPFAM" id="SSF89447">
    <property type="entry name" value="AbrB/MazE/MraZ-like"/>
    <property type="match status" value="1"/>
</dbReference>
<dbReference type="Gene3D" id="2.10.260.10">
    <property type="match status" value="1"/>
</dbReference>
<dbReference type="AlphaFoldDB" id="A0A1W1W6H7"/>